<protein>
    <submittedName>
        <fullName evidence="2">Uncharacterized protein</fullName>
    </submittedName>
</protein>
<sequence>TFYMQETSPKDRKYHALKQQCLKAGTLFKDEEFPACPSGTMQTWVQKPHVYPDRPQGTPGAIDHQKSG</sequence>
<dbReference type="Proteomes" id="UP000694541">
    <property type="component" value="Unplaced"/>
</dbReference>
<dbReference type="Ensembl" id="ENSANIT00000016936.1">
    <property type="protein sequence ID" value="ENSANIP00000016371.1"/>
    <property type="gene ID" value="ENSANIG00000011136.1"/>
</dbReference>
<reference evidence="2" key="2">
    <citation type="submission" date="2025-09" db="UniProtKB">
        <authorList>
            <consortium name="Ensembl"/>
        </authorList>
    </citation>
    <scope>IDENTIFICATION</scope>
</reference>
<evidence type="ECO:0000313" key="3">
    <source>
        <dbReference type="Proteomes" id="UP000694541"/>
    </source>
</evidence>
<dbReference type="InterPro" id="IPR038765">
    <property type="entry name" value="Papain-like_cys_pep_sf"/>
</dbReference>
<organism evidence="2 3">
    <name type="scientific">Accipiter nisus</name>
    <name type="common">Eurasian sparrowhawk</name>
    <dbReference type="NCBI Taxonomy" id="211598"/>
    <lineage>
        <taxon>Eukaryota</taxon>
        <taxon>Metazoa</taxon>
        <taxon>Chordata</taxon>
        <taxon>Craniata</taxon>
        <taxon>Vertebrata</taxon>
        <taxon>Euteleostomi</taxon>
        <taxon>Archelosauria</taxon>
        <taxon>Archosauria</taxon>
        <taxon>Dinosauria</taxon>
        <taxon>Saurischia</taxon>
        <taxon>Theropoda</taxon>
        <taxon>Coelurosauria</taxon>
        <taxon>Aves</taxon>
        <taxon>Neognathae</taxon>
        <taxon>Neoaves</taxon>
        <taxon>Telluraves</taxon>
        <taxon>Accipitrimorphae</taxon>
        <taxon>Accipitriformes</taxon>
        <taxon>Accipitridae</taxon>
        <taxon>Accipitrinae</taxon>
        <taxon>Accipiter</taxon>
    </lineage>
</organism>
<dbReference type="AlphaFoldDB" id="A0A8B9N2Z3"/>
<feature type="region of interest" description="Disordered" evidence="1">
    <location>
        <begin position="49"/>
        <end position="68"/>
    </location>
</feature>
<dbReference type="SUPFAM" id="SSF54001">
    <property type="entry name" value="Cysteine proteinases"/>
    <property type="match status" value="1"/>
</dbReference>
<evidence type="ECO:0000313" key="2">
    <source>
        <dbReference type="Ensembl" id="ENSANIP00000016371.1"/>
    </source>
</evidence>
<accession>A0A8B9N2Z3</accession>
<name>A0A8B9N2Z3_9AVES</name>
<evidence type="ECO:0000256" key="1">
    <source>
        <dbReference type="SAM" id="MobiDB-lite"/>
    </source>
</evidence>
<reference evidence="2" key="1">
    <citation type="submission" date="2025-08" db="UniProtKB">
        <authorList>
            <consortium name="Ensembl"/>
        </authorList>
    </citation>
    <scope>IDENTIFICATION</scope>
</reference>
<proteinExistence type="predicted"/>
<keyword evidence="3" id="KW-1185">Reference proteome</keyword>